<dbReference type="Proteomes" id="UP001500167">
    <property type="component" value="Unassembled WGS sequence"/>
</dbReference>
<evidence type="ECO:0000256" key="5">
    <source>
        <dbReference type="ARBA" id="ARBA00023237"/>
    </source>
</evidence>
<evidence type="ECO:0000259" key="6">
    <source>
        <dbReference type="Pfam" id="PF07980"/>
    </source>
</evidence>
<comment type="subcellular location">
    <subcellularLocation>
        <location evidence="1">Cell outer membrane</location>
    </subcellularLocation>
</comment>
<comment type="caution">
    <text evidence="8">The sequence shown here is derived from an EMBL/GenBank/DDBJ whole genome shotgun (WGS) entry which is preliminary data.</text>
</comment>
<dbReference type="InterPro" id="IPR011990">
    <property type="entry name" value="TPR-like_helical_dom_sf"/>
</dbReference>
<dbReference type="Pfam" id="PF07980">
    <property type="entry name" value="SusD_RagB"/>
    <property type="match status" value="1"/>
</dbReference>
<keyword evidence="3" id="KW-0732">Signal</keyword>
<name>A0ABP8A5Z6_9SPHI</name>
<reference evidence="9" key="1">
    <citation type="journal article" date="2019" name="Int. J. Syst. Evol. Microbiol.">
        <title>The Global Catalogue of Microorganisms (GCM) 10K type strain sequencing project: providing services to taxonomists for standard genome sequencing and annotation.</title>
        <authorList>
            <consortium name="The Broad Institute Genomics Platform"/>
            <consortium name="The Broad Institute Genome Sequencing Center for Infectious Disease"/>
            <person name="Wu L."/>
            <person name="Ma J."/>
        </authorList>
    </citation>
    <scope>NUCLEOTIDE SEQUENCE [LARGE SCALE GENOMIC DNA]</scope>
    <source>
        <strain evidence="9">JCM 16722</strain>
    </source>
</reference>
<keyword evidence="9" id="KW-1185">Reference proteome</keyword>
<dbReference type="Pfam" id="PF14322">
    <property type="entry name" value="SusD-like_3"/>
    <property type="match status" value="1"/>
</dbReference>
<evidence type="ECO:0008006" key="10">
    <source>
        <dbReference type="Google" id="ProtNLM"/>
    </source>
</evidence>
<comment type="similarity">
    <text evidence="2">Belongs to the SusD family.</text>
</comment>
<feature type="domain" description="SusD-like N-terminal" evidence="7">
    <location>
        <begin position="60"/>
        <end position="192"/>
    </location>
</feature>
<dbReference type="InterPro" id="IPR033985">
    <property type="entry name" value="SusD-like_N"/>
</dbReference>
<evidence type="ECO:0000256" key="1">
    <source>
        <dbReference type="ARBA" id="ARBA00004442"/>
    </source>
</evidence>
<dbReference type="InterPro" id="IPR012944">
    <property type="entry name" value="SusD_RagB_dom"/>
</dbReference>
<feature type="domain" description="RagB/SusD" evidence="6">
    <location>
        <begin position="310"/>
        <end position="443"/>
    </location>
</feature>
<dbReference type="SUPFAM" id="SSF48452">
    <property type="entry name" value="TPR-like"/>
    <property type="match status" value="1"/>
</dbReference>
<keyword evidence="4" id="KW-0472">Membrane</keyword>
<accession>A0ABP8A5Z6</accession>
<organism evidence="8 9">
    <name type="scientific">Sphingobacterium ginsenosidimutans</name>
    <dbReference type="NCBI Taxonomy" id="687845"/>
    <lineage>
        <taxon>Bacteria</taxon>
        <taxon>Pseudomonadati</taxon>
        <taxon>Bacteroidota</taxon>
        <taxon>Sphingobacteriia</taxon>
        <taxon>Sphingobacteriales</taxon>
        <taxon>Sphingobacteriaceae</taxon>
        <taxon>Sphingobacterium</taxon>
    </lineage>
</organism>
<evidence type="ECO:0000256" key="2">
    <source>
        <dbReference type="ARBA" id="ARBA00006275"/>
    </source>
</evidence>
<evidence type="ECO:0000259" key="7">
    <source>
        <dbReference type="Pfam" id="PF14322"/>
    </source>
</evidence>
<evidence type="ECO:0000256" key="4">
    <source>
        <dbReference type="ARBA" id="ARBA00023136"/>
    </source>
</evidence>
<dbReference type="EMBL" id="BAAAZK010000007">
    <property type="protein sequence ID" value="GAA4178484.1"/>
    <property type="molecule type" value="Genomic_DNA"/>
</dbReference>
<protein>
    <recommendedName>
        <fullName evidence="10">RagB/SusD family nutrient uptake outer membrane protein</fullName>
    </recommendedName>
</protein>
<evidence type="ECO:0000256" key="3">
    <source>
        <dbReference type="ARBA" id="ARBA00022729"/>
    </source>
</evidence>
<dbReference type="Gene3D" id="1.25.40.390">
    <property type="match status" value="1"/>
</dbReference>
<gene>
    <name evidence="8" type="ORF">GCM10022218_29250</name>
</gene>
<proteinExistence type="inferred from homology"/>
<sequence>MLFDNITSYGISDIAYLNDEGWVNAQTVASVWGAPNLTTANFLYLTGYDRSLNADGNSGTNGTTMYQTLYQRIARVANTIIYEKDDMSGTEAEKATVIAESKMLRAYAYFLLINIYAKPYDKATAANDGGVPLKLDPYIETQPEPAKSTVAEVYQQIEKDIDEAIPDLNANAKTPYRFNRAAAYALKAKVYLFKKEYDACIAAALQSYQLNHQVYDLVNLVSASTNRPSTPLYATGEENLFFAASTISYIYIGQELIDLYKTGLQANGQSGNVSDVRLNLYKQPAATIKDYKSMLAWVPNSKEYAPNTVGITTTEVMLMLAECYARKGQYELAKEYLKPYLTSRYKNYDHSSFSLPNNVEDAVIFVTGERRKELNRGINRFLDLRRLNTESAYQKTISRLFPADPVATPNVPQQNFTLPVRSPLYILPFPSKAIENDPRLTSNTWN</sequence>
<evidence type="ECO:0000313" key="8">
    <source>
        <dbReference type="EMBL" id="GAA4178484.1"/>
    </source>
</evidence>
<keyword evidence="5" id="KW-0998">Cell outer membrane</keyword>
<evidence type="ECO:0000313" key="9">
    <source>
        <dbReference type="Proteomes" id="UP001500167"/>
    </source>
</evidence>